<dbReference type="EMBL" id="CP138348">
    <property type="protein sequence ID" value="WPF89459.1"/>
    <property type="molecule type" value="Genomic_DNA"/>
</dbReference>
<name>A0AAF0ZEF2_9CHRO</name>
<protein>
    <submittedName>
        <fullName evidence="1">Uncharacterized protein</fullName>
    </submittedName>
</protein>
<sequence length="49" mass="5471">MPFSSFIEGIENNPCRVLVKKGEEGLMVDSVAMADLITNITSVRFKNIR</sequence>
<gene>
    <name evidence="1" type="ORF">SAY89_04085</name>
</gene>
<reference evidence="1" key="1">
    <citation type="submission" date="2023-11" db="EMBL/GenBank/DDBJ databases">
        <title>Genome sequence of Cyanobacterium aponinum BCRC AL20115.</title>
        <authorList>
            <person name="Chang H.-Y."/>
            <person name="Lin K.-M."/>
            <person name="Hsueh H.-T."/>
            <person name="Chu H.-A."/>
            <person name="Kuo C.-H."/>
        </authorList>
    </citation>
    <scope>NUCLEOTIDE SEQUENCE</scope>
    <source>
        <strain evidence="1">AL20115</strain>
    </source>
</reference>
<evidence type="ECO:0000313" key="1">
    <source>
        <dbReference type="EMBL" id="WPF89459.1"/>
    </source>
</evidence>
<organism evidence="1">
    <name type="scientific">Cyanobacterium aponinum AL20115</name>
    <dbReference type="NCBI Taxonomy" id="3090662"/>
    <lineage>
        <taxon>Bacteria</taxon>
        <taxon>Bacillati</taxon>
        <taxon>Cyanobacteriota</taxon>
        <taxon>Cyanophyceae</taxon>
        <taxon>Oscillatoriophycideae</taxon>
        <taxon>Chroococcales</taxon>
        <taxon>Geminocystaceae</taxon>
        <taxon>Cyanobacterium</taxon>
    </lineage>
</organism>
<dbReference type="RefSeq" id="WP_320001906.1">
    <property type="nucleotide sequence ID" value="NZ_CP138348.1"/>
</dbReference>
<accession>A0AAF0ZEF2</accession>
<dbReference type="AlphaFoldDB" id="A0AAF0ZEF2"/>
<proteinExistence type="predicted"/>